<organism evidence="9 10">
    <name type="scientific">Paramecium octaurelia</name>
    <dbReference type="NCBI Taxonomy" id="43137"/>
    <lineage>
        <taxon>Eukaryota</taxon>
        <taxon>Sar</taxon>
        <taxon>Alveolata</taxon>
        <taxon>Ciliophora</taxon>
        <taxon>Intramacronucleata</taxon>
        <taxon>Oligohymenophorea</taxon>
        <taxon>Peniculida</taxon>
        <taxon>Parameciidae</taxon>
        <taxon>Paramecium</taxon>
    </lineage>
</organism>
<sequence length="133" mass="14963">MQKKQVNDNEDRYKGEAGNFQSLESDDGPGPMKSVEGWILIAKGIHEEAQEDDLFDAFSKYGPIKNLHLNLDRRTGFVKGYALIEFSDFSHAQDALNGVNKSDGIYGKKVQVDWAFKKPCKKGALKPTKKQQQ</sequence>
<dbReference type="PROSITE" id="PS50102">
    <property type="entry name" value="RRM"/>
    <property type="match status" value="1"/>
</dbReference>
<dbReference type="InterPro" id="IPR033744">
    <property type="entry name" value="RRM_RBM8"/>
</dbReference>
<evidence type="ECO:0000256" key="2">
    <source>
        <dbReference type="ARBA" id="ARBA00004496"/>
    </source>
</evidence>
<feature type="compositionally biased region" description="Basic and acidic residues" evidence="7">
    <location>
        <begin position="1"/>
        <end position="15"/>
    </location>
</feature>
<comment type="caution">
    <text evidence="9">The sequence shown here is derived from an EMBL/GenBank/DDBJ whole genome shotgun (WGS) entry which is preliminary data.</text>
</comment>
<feature type="region of interest" description="Disordered" evidence="7">
    <location>
        <begin position="1"/>
        <end position="31"/>
    </location>
</feature>
<dbReference type="OrthoDB" id="15688at2759"/>
<dbReference type="GO" id="GO:0005737">
    <property type="term" value="C:cytoplasm"/>
    <property type="evidence" value="ECO:0007669"/>
    <property type="project" value="UniProtKB-SubCell"/>
</dbReference>
<accession>A0A8S1S841</accession>
<evidence type="ECO:0000256" key="6">
    <source>
        <dbReference type="PROSITE-ProRule" id="PRU00176"/>
    </source>
</evidence>
<keyword evidence="5" id="KW-0539">Nucleus</keyword>
<evidence type="ECO:0000256" key="5">
    <source>
        <dbReference type="ARBA" id="ARBA00023242"/>
    </source>
</evidence>
<dbReference type="Pfam" id="PF00076">
    <property type="entry name" value="RRM_1"/>
    <property type="match status" value="1"/>
</dbReference>
<evidence type="ECO:0000313" key="10">
    <source>
        <dbReference type="Proteomes" id="UP000683925"/>
    </source>
</evidence>
<dbReference type="Proteomes" id="UP000683925">
    <property type="component" value="Unassembled WGS sequence"/>
</dbReference>
<dbReference type="SMART" id="SM00360">
    <property type="entry name" value="RRM"/>
    <property type="match status" value="1"/>
</dbReference>
<protein>
    <recommendedName>
        <fullName evidence="8">RRM domain-containing protein</fullName>
    </recommendedName>
</protein>
<feature type="domain" description="RRM" evidence="8">
    <location>
        <begin position="38"/>
        <end position="117"/>
    </location>
</feature>
<dbReference type="FunFam" id="3.30.70.330:FF:001422">
    <property type="entry name" value="Uncharacterized protein"/>
    <property type="match status" value="1"/>
</dbReference>
<dbReference type="AlphaFoldDB" id="A0A8S1S841"/>
<comment type="subcellular location">
    <subcellularLocation>
        <location evidence="2">Cytoplasm</location>
    </subcellularLocation>
    <subcellularLocation>
        <location evidence="1">Nucleus</location>
    </subcellularLocation>
</comment>
<evidence type="ECO:0000256" key="3">
    <source>
        <dbReference type="ARBA" id="ARBA00022490"/>
    </source>
</evidence>
<dbReference type="GO" id="GO:0006396">
    <property type="term" value="P:RNA processing"/>
    <property type="evidence" value="ECO:0007669"/>
    <property type="project" value="InterPro"/>
</dbReference>
<gene>
    <name evidence="9" type="ORF">POCTA_138.1.T0070105</name>
</gene>
<evidence type="ECO:0000256" key="4">
    <source>
        <dbReference type="ARBA" id="ARBA00022884"/>
    </source>
</evidence>
<keyword evidence="10" id="KW-1185">Reference proteome</keyword>
<keyword evidence="3" id="KW-0963">Cytoplasm</keyword>
<dbReference type="EMBL" id="CAJJDP010000006">
    <property type="protein sequence ID" value="CAD8135935.1"/>
    <property type="molecule type" value="Genomic_DNA"/>
</dbReference>
<dbReference type="InterPro" id="IPR008111">
    <property type="entry name" value="RNA-bd_8"/>
</dbReference>
<dbReference type="OMA" id="NVKVDWC"/>
<evidence type="ECO:0000256" key="7">
    <source>
        <dbReference type="SAM" id="MobiDB-lite"/>
    </source>
</evidence>
<evidence type="ECO:0000259" key="8">
    <source>
        <dbReference type="PROSITE" id="PS50102"/>
    </source>
</evidence>
<reference evidence="9" key="1">
    <citation type="submission" date="2021-01" db="EMBL/GenBank/DDBJ databases">
        <authorList>
            <consortium name="Genoscope - CEA"/>
            <person name="William W."/>
        </authorList>
    </citation>
    <scope>NUCLEOTIDE SEQUENCE</scope>
</reference>
<proteinExistence type="predicted"/>
<dbReference type="PANTHER" id="PTHR45894">
    <property type="entry name" value="RNA-BINDING PROTEIN 8A"/>
    <property type="match status" value="1"/>
</dbReference>
<evidence type="ECO:0000313" key="9">
    <source>
        <dbReference type="EMBL" id="CAD8135935.1"/>
    </source>
</evidence>
<dbReference type="InterPro" id="IPR000504">
    <property type="entry name" value="RRM_dom"/>
</dbReference>
<name>A0A8S1S841_PAROT</name>
<evidence type="ECO:0000256" key="1">
    <source>
        <dbReference type="ARBA" id="ARBA00004123"/>
    </source>
</evidence>
<dbReference type="GO" id="GO:0005634">
    <property type="term" value="C:nucleus"/>
    <property type="evidence" value="ECO:0007669"/>
    <property type="project" value="UniProtKB-SubCell"/>
</dbReference>
<keyword evidence="4 6" id="KW-0694">RNA-binding</keyword>
<dbReference type="GO" id="GO:0003729">
    <property type="term" value="F:mRNA binding"/>
    <property type="evidence" value="ECO:0007669"/>
    <property type="project" value="InterPro"/>
</dbReference>
<dbReference type="CDD" id="cd12324">
    <property type="entry name" value="RRM_RBM8"/>
    <property type="match status" value="1"/>
</dbReference>